<dbReference type="OrthoDB" id="10640815at2759"/>
<sequence>MNASNHQDHVVDPRGLRRTAAAVKQSWTSEPGYLVATPCALFYGPDPAMDCRTASTLGQATIPSGPRFRNFTPAPAPVCTGTVPVSDDRGYPPPRASHTREAVSDPTPFRRTPGHYHLYRGARLVYPPLFLPARGSPRRV</sequence>
<dbReference type="InParanoid" id="A0A084QS38"/>
<proteinExistence type="predicted"/>
<keyword evidence="3" id="KW-1185">Reference proteome</keyword>
<name>A0A084QS38_STAC4</name>
<organism evidence="2 3">
    <name type="scientific">Stachybotrys chlorohalonatus (strain IBT 40285)</name>
    <dbReference type="NCBI Taxonomy" id="1283841"/>
    <lineage>
        <taxon>Eukaryota</taxon>
        <taxon>Fungi</taxon>
        <taxon>Dikarya</taxon>
        <taxon>Ascomycota</taxon>
        <taxon>Pezizomycotina</taxon>
        <taxon>Sordariomycetes</taxon>
        <taxon>Hypocreomycetidae</taxon>
        <taxon>Hypocreales</taxon>
        <taxon>Stachybotryaceae</taxon>
        <taxon>Stachybotrys</taxon>
    </lineage>
</organism>
<dbReference type="AlphaFoldDB" id="A0A084QS38"/>
<accession>A0A084QS38</accession>
<dbReference type="Proteomes" id="UP000028524">
    <property type="component" value="Unassembled WGS sequence"/>
</dbReference>
<reference evidence="2 3" key="1">
    <citation type="journal article" date="2014" name="BMC Genomics">
        <title>Comparative genome sequencing reveals chemotype-specific gene clusters in the toxigenic black mold Stachybotrys.</title>
        <authorList>
            <person name="Semeiks J."/>
            <person name="Borek D."/>
            <person name="Otwinowski Z."/>
            <person name="Grishin N.V."/>
        </authorList>
    </citation>
    <scope>NUCLEOTIDE SEQUENCE [LARGE SCALE GENOMIC DNA]</scope>
    <source>
        <strain evidence="2 3">IBT 40285</strain>
    </source>
</reference>
<evidence type="ECO:0000313" key="3">
    <source>
        <dbReference type="Proteomes" id="UP000028524"/>
    </source>
</evidence>
<protein>
    <submittedName>
        <fullName evidence="2">Uncharacterized protein</fullName>
    </submittedName>
</protein>
<gene>
    <name evidence="2" type="ORF">S40285_10298</name>
</gene>
<dbReference type="HOGENOM" id="CLU_1961012_0_0_1"/>
<dbReference type="EMBL" id="KL660395">
    <property type="protein sequence ID" value="KFA66773.1"/>
    <property type="molecule type" value="Genomic_DNA"/>
</dbReference>
<feature type="region of interest" description="Disordered" evidence="1">
    <location>
        <begin position="65"/>
        <end position="109"/>
    </location>
</feature>
<evidence type="ECO:0000256" key="1">
    <source>
        <dbReference type="SAM" id="MobiDB-lite"/>
    </source>
</evidence>
<evidence type="ECO:0000313" key="2">
    <source>
        <dbReference type="EMBL" id="KFA66773.1"/>
    </source>
</evidence>